<dbReference type="GO" id="GO:0003729">
    <property type="term" value="F:mRNA binding"/>
    <property type="evidence" value="ECO:0007669"/>
    <property type="project" value="TreeGrafter"/>
</dbReference>
<dbReference type="InterPro" id="IPR035979">
    <property type="entry name" value="RBD_domain_sf"/>
</dbReference>
<dbReference type="SMART" id="SM00360">
    <property type="entry name" value="RRM"/>
    <property type="match status" value="1"/>
</dbReference>
<feature type="region of interest" description="Disordered" evidence="3">
    <location>
        <begin position="45"/>
        <end position="78"/>
    </location>
</feature>
<dbReference type="Pfam" id="PF00076">
    <property type="entry name" value="RRM_1"/>
    <property type="match status" value="1"/>
</dbReference>
<dbReference type="Proteomes" id="UP000235392">
    <property type="component" value="Unassembled WGS sequence"/>
</dbReference>
<dbReference type="AlphaFoldDB" id="A0A2N5UMF1"/>
<feature type="region of interest" description="Disordered" evidence="3">
    <location>
        <begin position="172"/>
        <end position="294"/>
    </location>
</feature>
<keyword evidence="1 2" id="KW-0694">RNA-binding</keyword>
<evidence type="ECO:0000256" key="3">
    <source>
        <dbReference type="SAM" id="MobiDB-lite"/>
    </source>
</evidence>
<dbReference type="PANTHER" id="PTHR19965:SF82">
    <property type="entry name" value="THO COMPLEX SUBUNIT 4"/>
    <property type="match status" value="1"/>
</dbReference>
<evidence type="ECO:0000256" key="1">
    <source>
        <dbReference type="ARBA" id="ARBA00022884"/>
    </source>
</evidence>
<dbReference type="GO" id="GO:0005634">
    <property type="term" value="C:nucleus"/>
    <property type="evidence" value="ECO:0007669"/>
    <property type="project" value="TreeGrafter"/>
</dbReference>
<accession>A0A2N5UMF1</accession>
<protein>
    <recommendedName>
        <fullName evidence="4">RRM domain-containing protein</fullName>
    </recommendedName>
</protein>
<dbReference type="PROSITE" id="PS50102">
    <property type="entry name" value="RRM"/>
    <property type="match status" value="1"/>
</dbReference>
<feature type="compositionally biased region" description="Basic and acidic residues" evidence="3">
    <location>
        <begin position="68"/>
        <end position="77"/>
    </location>
</feature>
<feature type="compositionally biased region" description="Low complexity" evidence="3">
    <location>
        <begin position="211"/>
        <end position="228"/>
    </location>
</feature>
<feature type="compositionally biased region" description="Low complexity" evidence="3">
    <location>
        <begin position="258"/>
        <end position="271"/>
    </location>
</feature>
<dbReference type="EMBL" id="PGCI01000121">
    <property type="protein sequence ID" value="PLW38941.1"/>
    <property type="molecule type" value="Genomic_DNA"/>
</dbReference>
<evidence type="ECO:0000313" key="6">
    <source>
        <dbReference type="Proteomes" id="UP000235392"/>
    </source>
</evidence>
<dbReference type="InterPro" id="IPR051229">
    <property type="entry name" value="ALYREF_mRNA_export"/>
</dbReference>
<dbReference type="InterPro" id="IPR000504">
    <property type="entry name" value="RRM_dom"/>
</dbReference>
<name>A0A2N5UMF1_9BASI</name>
<proteinExistence type="predicted"/>
<feature type="region of interest" description="Disordered" evidence="3">
    <location>
        <begin position="1"/>
        <end position="30"/>
    </location>
</feature>
<reference evidence="5 6" key="1">
    <citation type="submission" date="2017-11" db="EMBL/GenBank/DDBJ databases">
        <title>De novo assembly and phasing of dikaryotic genomes from two isolates of Puccinia coronata f. sp. avenae, the causal agent of oat crown rust.</title>
        <authorList>
            <person name="Miller M.E."/>
            <person name="Zhang Y."/>
            <person name="Omidvar V."/>
            <person name="Sperschneider J."/>
            <person name="Schwessinger B."/>
            <person name="Raley C."/>
            <person name="Palmer J.M."/>
            <person name="Garnica D."/>
            <person name="Upadhyaya N."/>
            <person name="Rathjen J."/>
            <person name="Taylor J.M."/>
            <person name="Park R.F."/>
            <person name="Dodds P.N."/>
            <person name="Hirsch C.D."/>
            <person name="Kianian S.F."/>
            <person name="Figueroa M."/>
        </authorList>
    </citation>
    <scope>NUCLEOTIDE SEQUENCE [LARGE SCALE GENOMIC DNA]</scope>
    <source>
        <strain evidence="5">12SD80</strain>
    </source>
</reference>
<sequence length="324" mass="34568">MTLLLNHSLDQVRKSRNLAPHHADRNQAKTRQINDAWKHDLFENANEKSSSNPPRLVHTDHANGVNSSRDDDDHVDPGRSTSLLITNLHYDVSEAELEALFSQIGKIDRGPFIKFDPSGRATEGLAFVAYANESHAEAAIEAFNGASAKGQSIGVEYEFTIPMWVRSALGMGRRQSGGEGVTPTFGLLGRMQQDRPAGRAHFSPYERTRGPRSSFPPGGGKSRSSLGGRDSRRATESFGGGSSSSNGGLRPRGGSGPRSGASSSSFSSRPRWNSERGASTRAPPGGLKSARDLDKELEAFMGSSSALPAAAAAVPAVPDVQMTE</sequence>
<organism evidence="5 6">
    <name type="scientific">Puccinia coronata f. sp. avenae</name>
    <dbReference type="NCBI Taxonomy" id="200324"/>
    <lineage>
        <taxon>Eukaryota</taxon>
        <taxon>Fungi</taxon>
        <taxon>Dikarya</taxon>
        <taxon>Basidiomycota</taxon>
        <taxon>Pucciniomycotina</taxon>
        <taxon>Pucciniomycetes</taxon>
        <taxon>Pucciniales</taxon>
        <taxon>Pucciniaceae</taxon>
        <taxon>Puccinia</taxon>
    </lineage>
</organism>
<evidence type="ECO:0000256" key="2">
    <source>
        <dbReference type="PROSITE-ProRule" id="PRU00176"/>
    </source>
</evidence>
<gene>
    <name evidence="5" type="ORF">PCASD_11698</name>
</gene>
<comment type="caution">
    <text evidence="5">The sequence shown here is derived from an EMBL/GenBank/DDBJ whole genome shotgun (WGS) entry which is preliminary data.</text>
</comment>
<evidence type="ECO:0000259" key="4">
    <source>
        <dbReference type="PROSITE" id="PS50102"/>
    </source>
</evidence>
<dbReference type="SUPFAM" id="SSF54928">
    <property type="entry name" value="RNA-binding domain, RBD"/>
    <property type="match status" value="1"/>
</dbReference>
<evidence type="ECO:0000313" key="5">
    <source>
        <dbReference type="EMBL" id="PLW38941.1"/>
    </source>
</evidence>
<feature type="region of interest" description="Disordered" evidence="3">
    <location>
        <begin position="305"/>
        <end position="324"/>
    </location>
</feature>
<feature type="domain" description="RRM" evidence="4">
    <location>
        <begin position="81"/>
        <end position="160"/>
    </location>
</feature>
<dbReference type="InterPro" id="IPR012677">
    <property type="entry name" value="Nucleotide-bd_a/b_plait_sf"/>
</dbReference>
<dbReference type="PANTHER" id="PTHR19965">
    <property type="entry name" value="RNA AND EXPORT FACTOR BINDING PROTEIN"/>
    <property type="match status" value="1"/>
</dbReference>
<dbReference type="Gene3D" id="3.30.70.330">
    <property type="match status" value="1"/>
</dbReference>